<dbReference type="InterPro" id="IPR018060">
    <property type="entry name" value="HTH_AraC"/>
</dbReference>
<dbReference type="OrthoDB" id="9805730at2"/>
<dbReference type="GO" id="GO:0000976">
    <property type="term" value="F:transcription cis-regulatory region binding"/>
    <property type="evidence" value="ECO:0007669"/>
    <property type="project" value="TreeGrafter"/>
</dbReference>
<dbReference type="GO" id="GO:0005829">
    <property type="term" value="C:cytosol"/>
    <property type="evidence" value="ECO:0007669"/>
    <property type="project" value="TreeGrafter"/>
</dbReference>
<dbReference type="PROSITE" id="PS01124">
    <property type="entry name" value="HTH_ARAC_FAMILY_2"/>
    <property type="match status" value="1"/>
</dbReference>
<reference evidence="5 6" key="1">
    <citation type="submission" date="2016-11" db="EMBL/GenBank/DDBJ databases">
        <authorList>
            <person name="Jaros S."/>
            <person name="Januszkiewicz K."/>
            <person name="Wedrychowicz H."/>
        </authorList>
    </citation>
    <scope>NUCLEOTIDE SEQUENCE [LARGE SCALE GENOMIC DNA]</scope>
    <source>
        <strain evidence="5 6">DSM 22153</strain>
    </source>
</reference>
<name>A0A1M7BEM7_9HYPH</name>
<dbReference type="SUPFAM" id="SSF46689">
    <property type="entry name" value="Homeodomain-like"/>
    <property type="match status" value="1"/>
</dbReference>
<evidence type="ECO:0000256" key="1">
    <source>
        <dbReference type="ARBA" id="ARBA00023015"/>
    </source>
</evidence>
<dbReference type="SMART" id="SM00342">
    <property type="entry name" value="HTH_ARAC"/>
    <property type="match status" value="1"/>
</dbReference>
<keyword evidence="3" id="KW-0804">Transcription</keyword>
<evidence type="ECO:0000313" key="6">
    <source>
        <dbReference type="Proteomes" id="UP000186002"/>
    </source>
</evidence>
<gene>
    <name evidence="5" type="ORF">SAMN05444272_0809</name>
</gene>
<dbReference type="PANTHER" id="PTHR47894">
    <property type="entry name" value="HTH-TYPE TRANSCRIPTIONAL REGULATOR GADX"/>
    <property type="match status" value="1"/>
</dbReference>
<dbReference type="GO" id="GO:0003700">
    <property type="term" value="F:DNA-binding transcription factor activity"/>
    <property type="evidence" value="ECO:0007669"/>
    <property type="project" value="InterPro"/>
</dbReference>
<dbReference type="PANTHER" id="PTHR47894:SF1">
    <property type="entry name" value="HTH-TYPE TRANSCRIPTIONAL REGULATOR VQSM"/>
    <property type="match status" value="1"/>
</dbReference>
<accession>A0A1M7BEM7</accession>
<evidence type="ECO:0000256" key="2">
    <source>
        <dbReference type="ARBA" id="ARBA00023125"/>
    </source>
</evidence>
<sequence>MPNRAKLLNPGADEWVTAGPVILLENLAAKAGADWQRIIAKSHLNACMLLSPDNRIPIQPTLALFEDFGASCNDHDALFDGFHRLPRGDAGSFDYMALFAPSIRQALKNWSIFYPLRSNCIGLTYQETAQDGILTWDLPDRFGPRTIYSMAFMAYLVGRLERMLEQDTALPMRIEFASLPLKTMPEFLKPYAQRVRFNCQTTRLLISASLLDRKPSGSEANLYVIVEGAARRALAEATSQPSAISSITAAISSEMQKGDCSVRAIAQALGMSERSLQRTLESEGTTFRKLLDDVRKRRAQTYLMETDWPVGEISQHLGFSDISAFSRAVKQWYGVSPRGLRMEASAPQAVSEKNARLR</sequence>
<evidence type="ECO:0000313" key="5">
    <source>
        <dbReference type="EMBL" id="SHL53407.1"/>
    </source>
</evidence>
<dbReference type="Pfam" id="PF12625">
    <property type="entry name" value="Arabinose_bd"/>
    <property type="match status" value="1"/>
</dbReference>
<dbReference type="AlphaFoldDB" id="A0A1M7BEM7"/>
<keyword evidence="6" id="KW-1185">Reference proteome</keyword>
<dbReference type="RefSeq" id="WP_073009119.1">
    <property type="nucleotide sequence ID" value="NZ_FRBW01000001.1"/>
</dbReference>
<dbReference type="Gene3D" id="1.10.10.60">
    <property type="entry name" value="Homeodomain-like"/>
    <property type="match status" value="1"/>
</dbReference>
<keyword evidence="2 5" id="KW-0238">DNA-binding</keyword>
<dbReference type="Proteomes" id="UP000186002">
    <property type="component" value="Unassembled WGS sequence"/>
</dbReference>
<protein>
    <submittedName>
        <fullName evidence="5">AraC-type DNA-binding protein</fullName>
    </submittedName>
</protein>
<organism evidence="5 6">
    <name type="scientific">Roseibium suaedae</name>
    <dbReference type="NCBI Taxonomy" id="735517"/>
    <lineage>
        <taxon>Bacteria</taxon>
        <taxon>Pseudomonadati</taxon>
        <taxon>Pseudomonadota</taxon>
        <taxon>Alphaproteobacteria</taxon>
        <taxon>Hyphomicrobiales</taxon>
        <taxon>Stappiaceae</taxon>
        <taxon>Roseibium</taxon>
    </lineage>
</organism>
<proteinExistence type="predicted"/>
<keyword evidence="1" id="KW-0805">Transcription regulation</keyword>
<feature type="domain" description="HTH araC/xylS-type" evidence="4">
    <location>
        <begin position="245"/>
        <end position="343"/>
    </location>
</feature>
<dbReference type="EMBL" id="FRBW01000001">
    <property type="protein sequence ID" value="SHL53407.1"/>
    <property type="molecule type" value="Genomic_DNA"/>
</dbReference>
<evidence type="ECO:0000259" key="4">
    <source>
        <dbReference type="PROSITE" id="PS01124"/>
    </source>
</evidence>
<dbReference type="Pfam" id="PF12833">
    <property type="entry name" value="HTH_18"/>
    <property type="match status" value="1"/>
</dbReference>
<dbReference type="STRING" id="735517.SAMN05444272_0809"/>
<evidence type="ECO:0000256" key="3">
    <source>
        <dbReference type="ARBA" id="ARBA00023163"/>
    </source>
</evidence>
<dbReference type="InterPro" id="IPR032687">
    <property type="entry name" value="AraC-type_N"/>
</dbReference>
<dbReference type="InterPro" id="IPR009057">
    <property type="entry name" value="Homeodomain-like_sf"/>
</dbReference>